<dbReference type="Gene3D" id="2.60.40.10">
    <property type="entry name" value="Immunoglobulins"/>
    <property type="match status" value="2"/>
</dbReference>
<dbReference type="GO" id="GO:0016798">
    <property type="term" value="F:hydrolase activity, acting on glycosyl bonds"/>
    <property type="evidence" value="ECO:0007669"/>
    <property type="project" value="UniProtKB-KW"/>
</dbReference>
<dbReference type="CDD" id="cd00063">
    <property type="entry name" value="FN3"/>
    <property type="match status" value="2"/>
</dbReference>
<sequence length="2065" mass="218933">MPAAARGPVVEQHPSRGARLFGRFLRRGWQWIVVAVLTLALGIAAYANPGLVETDVHLDEGTVYAVKRDQGLVGTVNTQIEELTAATSVGDSESSILQHEDLVLIHGQESSTLTQYTPSRNRLESPMTLPVGAEVQLVGSKLLINSPQNGRVWSGEATDVLAMDLQRDKAQLEVGLNGTATLTADGDLIGLDVGASQLLRQVDGEVVRTNLPFTLDAGRLGGAELSAVGDLAVVLDRASGRIWVEGMPQAFDVSGASSARLAPPSAEALGGAEGVRAVYATQAGLIGVTQDGPRSLSGQLAAAPVTPVQLGDCVYGAFGDQFVKRCPDAEPEIRTIPGYDGTATSTLSFQVNRRTVALNEALTGVVWLVDQDMARIDRWDDLVPETTDQPPPPDAPLTNTPPDRSQDNRPPVAQDDQLTARKGRATILQVLDNDSDPDGDILTISAPAEIDGASLQIVRGGAGLQITIPPETTAGTLTFSYEISDGEFRDSASVTVTVADPDAAKQNKAPYPFELAQPMSVRLGGKFTKRVLLDWRDPEGDPLILEAAALPPGAEDLVSFTPDGTITYQDVGKTPGVKKINLTVSDGQTESMGELLVNVVEDLVPPLANGDFATVPVGQTVVVRPLENDIGENLILTEVEAGDCSACNVVSNYNEGWFSFSATQAGTHYLTYNVQSGPVATGVVRIDVVETGTNNPPIAALDVALLPPGGSVFIDPLLNDTDVDGDVLVVQSFSADPSLKVVMERRHLMTISANSQPDAPVTVEYVVSDGRHTARGTIVVIPTRNTGSVQPKAVDDDIRVRAGSVATAHVLENDTSPIGLGLGLTRILENPLGQGAWVDGDTIRVEIPAGSQSQQIALPYEVTDTEGNVASATLAVTVVSEDAANEAPTPHDVVDRVLSGSLTRIPVRLDGIDPNGDAVRLVGLGSGPGLGRVTEVGEKYLTYEAFPSSQGTDTFHYEVVDAHGQVGRGQVKIGIAPPGNINEPPIGVHDDVRVRPGRPIQIAALANDYDIEGDGFAFAAGDPVSMDDDTLHAEIVNEREIKVDPISEPGVYTGTYRLQDLREQYGNGTFAITVDEEAPLLPPVARDDIVAVGEIIDKDFVEVDVRANDFDPDGSHERLRIELPEADADDERAARISEGGLLTVPVGARMQQVRYRLVDGDGESSFGLVTIPGTDDAVPLVRDPSRTLEATAGQPAHISFEDLLVGTDGRAVKLTSTDTIAATTGSAVPATGGVEFTPHVDYRGPAAVVFEVIDVVPEGDRTAKRAYVTIPVEVKAARSQSNQSGPQQVSNLAPEQVTQPRLLVGPDEGEFRLSLMPLFRDPEGHDIFFLDLADAGGDAPITWRSEANNSVVVAEAPITAKAGMTRRLRGEVRDAGGAARQFEVLLEMTSSRMPLTTTVTDVVDEAQSGRPVTVPVLANDTSHLNDKTLAVEGARILSGEGTVEVRDDVVTITPSEGFVGTLTASYTVMDATGDPARRQDGSIRVTVTDVPSAPSAPFGGEPGDAQIRFEYQPGSTNGHPIERRVVTATAPGRSPVQQDCPGTTCTVTGLRNNVPWTLSVVEFNKLGPSEPSPQSAPYTPDVKPLAPPQPQVTRGDQSLTVQWQPAPFENMNNQGSPVTQYTLVLYNADGAEVGRKALSGSTFSHTWTGLTNGSNYVFGVVATNNAGDSPESTRTSPMFPVGPPKGSVTVSAAPVKDSIGGSFSVEVNTAGLDPNGDPAMRVYVVPMTGSNVREDARRQVPYPAPAQSTVTFSNWGESAVRFRVVAENLHSSVAVGETPEAIVAWPTPSVQLLSAITTPEYAGGMLLKLNSPEVRNKEGAGLTYEYARAGGSSWRRLTPVGDYLGTAQDFTPGVPVNLSVRAVLTNSTDQRTSSVSNLPTMTPLSSRPLEQPLGELVTVAPDRVRIGINPNPGSAASGGWTSGHYYVHTGDYKDQSSASLPAGETTTVHQGWTGTVPGTNESWRHSTLYSKDVTVPQVSRFEKSGDNFIVTVRYAYGSSACNVYDHWGGGRELLKELRPNAEGTIHMDEAFPIDPAAEVVLYRELVYVECSINNNTAEWSRTIPG</sequence>
<feature type="compositionally biased region" description="Polar residues" evidence="3">
    <location>
        <begin position="1278"/>
        <end position="1297"/>
    </location>
</feature>
<feature type="region of interest" description="Disordered" evidence="3">
    <location>
        <begin position="1276"/>
        <end position="1297"/>
    </location>
</feature>
<dbReference type="OrthoDB" id="5241356at2"/>
<evidence type="ECO:0000256" key="4">
    <source>
        <dbReference type="SAM" id="Phobius"/>
    </source>
</evidence>
<dbReference type="EMBL" id="FNGP01000001">
    <property type="protein sequence ID" value="SDL21524.1"/>
    <property type="molecule type" value="Genomic_DNA"/>
</dbReference>
<feature type="region of interest" description="Disordered" evidence="3">
    <location>
        <begin position="1937"/>
        <end position="1956"/>
    </location>
</feature>
<feature type="domain" description="Fibronectin type-III" evidence="5">
    <location>
        <begin position="1493"/>
        <end position="1582"/>
    </location>
</feature>
<dbReference type="SMART" id="SM00060">
    <property type="entry name" value="FN3"/>
    <property type="match status" value="2"/>
</dbReference>
<dbReference type="SUPFAM" id="SSF49265">
    <property type="entry name" value="Fibronectin type III"/>
    <property type="match status" value="1"/>
</dbReference>
<feature type="region of interest" description="Disordered" evidence="3">
    <location>
        <begin position="382"/>
        <end position="420"/>
    </location>
</feature>
<dbReference type="STRING" id="686624.SAMN04488242_0788"/>
<dbReference type="GO" id="GO:0000272">
    <property type="term" value="P:polysaccharide catabolic process"/>
    <property type="evidence" value="ECO:0007669"/>
    <property type="project" value="UniProtKB-KW"/>
</dbReference>
<feature type="domain" description="Fibronectin type-III" evidence="5">
    <location>
        <begin position="1584"/>
        <end position="1684"/>
    </location>
</feature>
<dbReference type="PROSITE" id="PS50853">
    <property type="entry name" value="FN3"/>
    <property type="match status" value="2"/>
</dbReference>
<protein>
    <submittedName>
        <fullName evidence="6">Fibronectin type III domain-containing protein</fullName>
    </submittedName>
</protein>
<keyword evidence="1" id="KW-0326">Glycosidase</keyword>
<evidence type="ECO:0000313" key="6">
    <source>
        <dbReference type="EMBL" id="SDL21524.1"/>
    </source>
</evidence>
<keyword evidence="4" id="KW-0812">Transmembrane</keyword>
<keyword evidence="2" id="KW-0624">Polysaccharide degradation</keyword>
<feature type="transmembrane region" description="Helical" evidence="4">
    <location>
        <begin position="29"/>
        <end position="47"/>
    </location>
</feature>
<dbReference type="Pfam" id="PF00041">
    <property type="entry name" value="fn3"/>
    <property type="match status" value="1"/>
</dbReference>
<proteinExistence type="predicted"/>
<feature type="region of interest" description="Disordered" evidence="3">
    <location>
        <begin position="1567"/>
        <end position="1597"/>
    </location>
</feature>
<dbReference type="RefSeq" id="WP_143008205.1">
    <property type="nucleotide sequence ID" value="NZ_FNGP01000001.1"/>
</dbReference>
<dbReference type="InterPro" id="IPR003961">
    <property type="entry name" value="FN3_dom"/>
</dbReference>
<evidence type="ECO:0000256" key="1">
    <source>
        <dbReference type="ARBA" id="ARBA00023295"/>
    </source>
</evidence>
<organism evidence="6 7">
    <name type="scientific">Tessaracoccus oleiagri</name>
    <dbReference type="NCBI Taxonomy" id="686624"/>
    <lineage>
        <taxon>Bacteria</taxon>
        <taxon>Bacillati</taxon>
        <taxon>Actinomycetota</taxon>
        <taxon>Actinomycetes</taxon>
        <taxon>Propionibacteriales</taxon>
        <taxon>Propionibacteriaceae</taxon>
        <taxon>Tessaracoccus</taxon>
    </lineage>
</organism>
<evidence type="ECO:0000256" key="3">
    <source>
        <dbReference type="SAM" id="MobiDB-lite"/>
    </source>
</evidence>
<keyword evidence="7" id="KW-1185">Reference proteome</keyword>
<keyword evidence="2" id="KW-0119">Carbohydrate metabolism</keyword>
<evidence type="ECO:0000256" key="2">
    <source>
        <dbReference type="ARBA" id="ARBA00023326"/>
    </source>
</evidence>
<dbReference type="InterPro" id="IPR036116">
    <property type="entry name" value="FN3_sf"/>
</dbReference>
<evidence type="ECO:0000259" key="5">
    <source>
        <dbReference type="PROSITE" id="PS50853"/>
    </source>
</evidence>
<dbReference type="Pfam" id="PF17963">
    <property type="entry name" value="Big_9"/>
    <property type="match status" value="5"/>
</dbReference>
<reference evidence="6 7" key="1">
    <citation type="submission" date="2016-10" db="EMBL/GenBank/DDBJ databases">
        <authorList>
            <person name="de Groot N.N."/>
        </authorList>
    </citation>
    <scope>NUCLEOTIDE SEQUENCE [LARGE SCALE GENOMIC DNA]</scope>
    <source>
        <strain evidence="6 7">CGMCC 1.9159</strain>
    </source>
</reference>
<name>A0A1G9I9K8_9ACTN</name>
<keyword evidence="1" id="KW-0378">Hydrolase</keyword>
<dbReference type="InterPro" id="IPR013783">
    <property type="entry name" value="Ig-like_fold"/>
</dbReference>
<keyword evidence="4" id="KW-1133">Transmembrane helix</keyword>
<evidence type="ECO:0000313" key="7">
    <source>
        <dbReference type="Proteomes" id="UP000199475"/>
    </source>
</evidence>
<dbReference type="NCBIfam" id="NF012211">
    <property type="entry name" value="tand_rpt_95"/>
    <property type="match status" value="1"/>
</dbReference>
<keyword evidence="4" id="KW-0472">Membrane</keyword>
<gene>
    <name evidence="6" type="ORF">SAMN04488242_0788</name>
</gene>
<dbReference type="Gene3D" id="2.60.40.2810">
    <property type="match status" value="1"/>
</dbReference>
<dbReference type="Proteomes" id="UP000199475">
    <property type="component" value="Unassembled WGS sequence"/>
</dbReference>
<accession>A0A1G9I9K8</accession>